<feature type="transmembrane region" description="Helical" evidence="13">
    <location>
        <begin position="80"/>
        <end position="103"/>
    </location>
</feature>
<keyword evidence="6" id="KW-0479">Metal-binding</keyword>
<dbReference type="SUPFAM" id="SSF57850">
    <property type="entry name" value="RING/U-box"/>
    <property type="match status" value="1"/>
</dbReference>
<dbReference type="AlphaFoldDB" id="A0AAD8KLT2"/>
<evidence type="ECO:0000256" key="5">
    <source>
        <dbReference type="ARBA" id="ARBA00022692"/>
    </source>
</evidence>
<evidence type="ECO:0000256" key="8">
    <source>
        <dbReference type="ARBA" id="ARBA00022786"/>
    </source>
</evidence>
<dbReference type="GO" id="GO:0016020">
    <property type="term" value="C:membrane"/>
    <property type="evidence" value="ECO:0007669"/>
    <property type="project" value="UniProtKB-SubCell"/>
</dbReference>
<evidence type="ECO:0000256" key="2">
    <source>
        <dbReference type="ARBA" id="ARBA00004141"/>
    </source>
</evidence>
<name>A0AAD8KLT2_TARER</name>
<dbReference type="EC" id="2.3.2.27" evidence="3"/>
<dbReference type="PROSITE" id="PS50089">
    <property type="entry name" value="ZF_RING_2"/>
    <property type="match status" value="1"/>
</dbReference>
<dbReference type="Gene3D" id="3.30.40.10">
    <property type="entry name" value="Zinc/RING finger domain, C3HC4 (zinc finger)"/>
    <property type="match status" value="1"/>
</dbReference>
<accession>A0AAD8KLT2</accession>
<keyword evidence="5 13" id="KW-0812">Transmembrane</keyword>
<dbReference type="GO" id="GO:0061630">
    <property type="term" value="F:ubiquitin protein ligase activity"/>
    <property type="evidence" value="ECO:0007669"/>
    <property type="project" value="UniProtKB-EC"/>
</dbReference>
<keyword evidence="16" id="KW-1185">Reference proteome</keyword>
<proteinExistence type="predicted"/>
<evidence type="ECO:0000256" key="1">
    <source>
        <dbReference type="ARBA" id="ARBA00000900"/>
    </source>
</evidence>
<keyword evidence="11 13" id="KW-0472">Membrane</keyword>
<keyword evidence="8" id="KW-0833">Ubl conjugation pathway</keyword>
<evidence type="ECO:0000256" key="7">
    <source>
        <dbReference type="ARBA" id="ARBA00022771"/>
    </source>
</evidence>
<protein>
    <recommendedName>
        <fullName evidence="3">RING-type E3 ubiquitin transferase</fullName>
        <ecNumber evidence="3">2.3.2.27</ecNumber>
    </recommendedName>
</protein>
<dbReference type="Pfam" id="PF13639">
    <property type="entry name" value="zf-RING_2"/>
    <property type="match status" value="1"/>
</dbReference>
<evidence type="ECO:0000256" key="9">
    <source>
        <dbReference type="ARBA" id="ARBA00022833"/>
    </source>
</evidence>
<keyword evidence="10 13" id="KW-1133">Transmembrane helix</keyword>
<dbReference type="InterPro" id="IPR013083">
    <property type="entry name" value="Znf_RING/FYVE/PHD"/>
</dbReference>
<dbReference type="SMART" id="SM00184">
    <property type="entry name" value="RING"/>
    <property type="match status" value="1"/>
</dbReference>
<evidence type="ECO:0000256" key="13">
    <source>
        <dbReference type="SAM" id="Phobius"/>
    </source>
</evidence>
<feature type="domain" description="RING-type" evidence="14">
    <location>
        <begin position="304"/>
        <end position="345"/>
    </location>
</feature>
<evidence type="ECO:0000256" key="12">
    <source>
        <dbReference type="PROSITE-ProRule" id="PRU00175"/>
    </source>
</evidence>
<evidence type="ECO:0000313" key="15">
    <source>
        <dbReference type="EMBL" id="KAK1425420.1"/>
    </source>
</evidence>
<dbReference type="EMBL" id="JAUHHV010000005">
    <property type="protein sequence ID" value="KAK1425420.1"/>
    <property type="molecule type" value="Genomic_DNA"/>
</dbReference>
<comment type="subcellular location">
    <subcellularLocation>
        <location evidence="2">Membrane</location>
        <topology evidence="2">Multi-pass membrane protein</topology>
    </subcellularLocation>
</comment>
<gene>
    <name evidence="15" type="ORF">QVD17_20772</name>
</gene>
<keyword evidence="4" id="KW-0808">Transferase</keyword>
<dbReference type="PANTHER" id="PTHR45977">
    <property type="entry name" value="TARGET OF ERK KINASE MPK-1"/>
    <property type="match status" value="1"/>
</dbReference>
<feature type="transmembrane region" description="Helical" evidence="13">
    <location>
        <begin position="226"/>
        <end position="245"/>
    </location>
</feature>
<evidence type="ECO:0000313" key="16">
    <source>
        <dbReference type="Proteomes" id="UP001229421"/>
    </source>
</evidence>
<evidence type="ECO:0000256" key="11">
    <source>
        <dbReference type="ARBA" id="ARBA00023136"/>
    </source>
</evidence>
<dbReference type="GO" id="GO:0008270">
    <property type="term" value="F:zinc ion binding"/>
    <property type="evidence" value="ECO:0007669"/>
    <property type="project" value="UniProtKB-KW"/>
</dbReference>
<feature type="transmembrane region" description="Helical" evidence="13">
    <location>
        <begin position="177"/>
        <end position="195"/>
    </location>
</feature>
<evidence type="ECO:0000256" key="6">
    <source>
        <dbReference type="ARBA" id="ARBA00022723"/>
    </source>
</evidence>
<organism evidence="15 16">
    <name type="scientific">Tagetes erecta</name>
    <name type="common">African marigold</name>
    <dbReference type="NCBI Taxonomy" id="13708"/>
    <lineage>
        <taxon>Eukaryota</taxon>
        <taxon>Viridiplantae</taxon>
        <taxon>Streptophyta</taxon>
        <taxon>Embryophyta</taxon>
        <taxon>Tracheophyta</taxon>
        <taxon>Spermatophyta</taxon>
        <taxon>Magnoliopsida</taxon>
        <taxon>eudicotyledons</taxon>
        <taxon>Gunneridae</taxon>
        <taxon>Pentapetalae</taxon>
        <taxon>asterids</taxon>
        <taxon>campanulids</taxon>
        <taxon>Asterales</taxon>
        <taxon>Asteraceae</taxon>
        <taxon>Asteroideae</taxon>
        <taxon>Heliantheae alliance</taxon>
        <taxon>Tageteae</taxon>
        <taxon>Tagetes</taxon>
    </lineage>
</organism>
<comment type="caution">
    <text evidence="15">The sequence shown here is derived from an EMBL/GenBank/DDBJ whole genome shotgun (WGS) entry which is preliminary data.</text>
</comment>
<keyword evidence="9" id="KW-0862">Zinc</keyword>
<evidence type="ECO:0000259" key="14">
    <source>
        <dbReference type="PROSITE" id="PS50089"/>
    </source>
</evidence>
<feature type="transmembrane region" description="Helical" evidence="13">
    <location>
        <begin position="201"/>
        <end position="219"/>
    </location>
</feature>
<evidence type="ECO:0000256" key="10">
    <source>
        <dbReference type="ARBA" id="ARBA00022989"/>
    </source>
</evidence>
<sequence length="349" mass="39508">MPEISTPVPEITSDTDTVNEPLLSSSNVTVLSAGVEQTPTRVPMLLGLFSGRRGSSLRVRQNVAMQMEDMQEDWGYSFQVVVITSLWNIAIVVVSVVMLFWIAREQMNLKLRVWICGYLVLCVVHVVMLLLEYKRRNRRISTAMTGPPSLSSSGLSSDDDDRDHVTWIKKCEMINTMASYIWWVFGFVWMLSSYNDNTTPHLFWLTLALLVIDVFFLVLRSLILCLLSVAYCFCLPCIIAFMYYISRQDHTSEADVSNLPKYIFEAANGDVEQPDVRGSRMIPMGPNGPDFSTEGVLLTGDVNCCICLCHYEDGEQLHLLPCNHHFHSKCITKWLRVKATCPLCKSLIA</sequence>
<comment type="catalytic activity">
    <reaction evidence="1">
        <text>S-ubiquitinyl-[E2 ubiquitin-conjugating enzyme]-L-cysteine + [acceptor protein]-L-lysine = [E2 ubiquitin-conjugating enzyme]-L-cysteine + N(6)-ubiquitinyl-[acceptor protein]-L-lysine.</text>
        <dbReference type="EC" id="2.3.2.27"/>
    </reaction>
</comment>
<evidence type="ECO:0000256" key="4">
    <source>
        <dbReference type="ARBA" id="ARBA00022679"/>
    </source>
</evidence>
<dbReference type="Proteomes" id="UP001229421">
    <property type="component" value="Unassembled WGS sequence"/>
</dbReference>
<dbReference type="InterPro" id="IPR001841">
    <property type="entry name" value="Znf_RING"/>
</dbReference>
<keyword evidence="7 12" id="KW-0863">Zinc-finger</keyword>
<evidence type="ECO:0000256" key="3">
    <source>
        <dbReference type="ARBA" id="ARBA00012483"/>
    </source>
</evidence>
<feature type="transmembrane region" description="Helical" evidence="13">
    <location>
        <begin position="109"/>
        <end position="131"/>
    </location>
</feature>
<reference evidence="15" key="1">
    <citation type="journal article" date="2023" name="bioRxiv">
        <title>Improved chromosome-level genome assembly for marigold (Tagetes erecta).</title>
        <authorList>
            <person name="Jiang F."/>
            <person name="Yuan L."/>
            <person name="Wang S."/>
            <person name="Wang H."/>
            <person name="Xu D."/>
            <person name="Wang A."/>
            <person name="Fan W."/>
        </authorList>
    </citation>
    <scope>NUCLEOTIDE SEQUENCE</scope>
    <source>
        <strain evidence="15">WSJ</strain>
        <tissue evidence="15">Leaf</tissue>
    </source>
</reference>
<dbReference type="PANTHER" id="PTHR45977:SF53">
    <property type="entry name" value="ZINC FINGER, RING_FYVE_PHD-TYPE-RELATED"/>
    <property type="match status" value="1"/>
</dbReference>